<proteinExistence type="predicted"/>
<evidence type="ECO:0000313" key="9">
    <source>
        <dbReference type="Proteomes" id="UP001253848"/>
    </source>
</evidence>
<dbReference type="InterPro" id="IPR004960">
    <property type="entry name" value="LipA_acyltrans"/>
</dbReference>
<evidence type="ECO:0000256" key="7">
    <source>
        <dbReference type="SAM" id="Phobius"/>
    </source>
</evidence>
<dbReference type="PIRSF" id="PIRSF026649">
    <property type="entry name" value="MsbB"/>
    <property type="match status" value="1"/>
</dbReference>
<evidence type="ECO:0000256" key="3">
    <source>
        <dbReference type="ARBA" id="ARBA00022519"/>
    </source>
</evidence>
<gene>
    <name evidence="8" type="ORF">RM541_09845</name>
</gene>
<organism evidence="8 9">
    <name type="scientific">Autumnicola psychrophila</name>
    <dbReference type="NCBI Taxonomy" id="3075592"/>
    <lineage>
        <taxon>Bacteria</taxon>
        <taxon>Pseudomonadati</taxon>
        <taxon>Bacteroidota</taxon>
        <taxon>Flavobacteriia</taxon>
        <taxon>Flavobacteriales</taxon>
        <taxon>Flavobacteriaceae</taxon>
        <taxon>Autumnicola</taxon>
    </lineage>
</organism>
<evidence type="ECO:0000256" key="6">
    <source>
        <dbReference type="ARBA" id="ARBA00023315"/>
    </source>
</evidence>
<dbReference type="Proteomes" id="UP001253848">
    <property type="component" value="Unassembled WGS sequence"/>
</dbReference>
<dbReference type="RefSeq" id="WP_311499996.1">
    <property type="nucleotide sequence ID" value="NZ_JAVRHN010000006.1"/>
</dbReference>
<keyword evidence="2" id="KW-1003">Cell membrane</keyword>
<keyword evidence="5 7" id="KW-0472">Membrane</keyword>
<evidence type="ECO:0000256" key="5">
    <source>
        <dbReference type="ARBA" id="ARBA00023136"/>
    </source>
</evidence>
<dbReference type="Pfam" id="PF03279">
    <property type="entry name" value="Lip_A_acyltrans"/>
    <property type="match status" value="1"/>
</dbReference>
<keyword evidence="7" id="KW-0812">Transmembrane</keyword>
<dbReference type="GO" id="GO:0016746">
    <property type="term" value="F:acyltransferase activity"/>
    <property type="evidence" value="ECO:0007669"/>
    <property type="project" value="UniProtKB-KW"/>
</dbReference>
<reference evidence="8 9" key="1">
    <citation type="submission" date="2023-09" db="EMBL/GenBank/DDBJ databases">
        <authorList>
            <person name="Rey-Velasco X."/>
        </authorList>
    </citation>
    <scope>NUCLEOTIDE SEQUENCE [LARGE SCALE GENOMIC DNA]</scope>
    <source>
        <strain evidence="8 9">F225</strain>
    </source>
</reference>
<sequence length="301" mass="35851">MHALVFWLIYPLLWIISILPFKLFYAVSDAVFFLVYHIIGYRKKVVAENLKLVFPEKTEEERFRIRKKFYSHMCDMFLEMIKTLTISEKELKKRFKFTNPEEILRLQDKEKSIMMMCGHYASYEWMIALQLYGLKITAYGIYKRITNPYFDKLVRDIRGRFHGELIPTSKATMTITKHESENKRAIYAMVADQSPKLLKSKYWADFMNIKAPVFIGSEKLAREFDMAVVYLNVEKVSRGHYVANLINITDSAAQEPAHQITRTYLDLLEKQIRKKPEYYLWTHKRWKHSHNPIPENSKIID</sequence>
<keyword evidence="3" id="KW-0997">Cell inner membrane</keyword>
<keyword evidence="4" id="KW-0808">Transferase</keyword>
<feature type="transmembrane region" description="Helical" evidence="7">
    <location>
        <begin position="12"/>
        <end position="36"/>
    </location>
</feature>
<keyword evidence="6 8" id="KW-0012">Acyltransferase</keyword>
<dbReference type="PANTHER" id="PTHR30606:SF10">
    <property type="entry name" value="PHOSPHATIDYLINOSITOL MANNOSIDE ACYLTRANSFERASE"/>
    <property type="match status" value="1"/>
</dbReference>
<evidence type="ECO:0000313" key="8">
    <source>
        <dbReference type="EMBL" id="MDT0686672.1"/>
    </source>
</evidence>
<name>A0ABU3DSH9_9FLAO</name>
<evidence type="ECO:0000256" key="1">
    <source>
        <dbReference type="ARBA" id="ARBA00004533"/>
    </source>
</evidence>
<evidence type="ECO:0000256" key="4">
    <source>
        <dbReference type="ARBA" id="ARBA00022679"/>
    </source>
</evidence>
<dbReference type="PANTHER" id="PTHR30606">
    <property type="entry name" value="LIPID A BIOSYNTHESIS LAUROYL ACYLTRANSFERASE"/>
    <property type="match status" value="1"/>
</dbReference>
<dbReference type="EMBL" id="JAVRHN010000006">
    <property type="protein sequence ID" value="MDT0686672.1"/>
    <property type="molecule type" value="Genomic_DNA"/>
</dbReference>
<dbReference type="CDD" id="cd07984">
    <property type="entry name" value="LPLAT_LABLAT-like"/>
    <property type="match status" value="1"/>
</dbReference>
<accession>A0ABU3DSH9</accession>
<keyword evidence="7" id="KW-1133">Transmembrane helix</keyword>
<keyword evidence="9" id="KW-1185">Reference proteome</keyword>
<evidence type="ECO:0000256" key="2">
    <source>
        <dbReference type="ARBA" id="ARBA00022475"/>
    </source>
</evidence>
<comment type="caution">
    <text evidence="8">The sequence shown here is derived from an EMBL/GenBank/DDBJ whole genome shotgun (WGS) entry which is preliminary data.</text>
</comment>
<protein>
    <submittedName>
        <fullName evidence="8">Lysophospholipid acyltransferase family protein</fullName>
    </submittedName>
</protein>
<comment type="subcellular location">
    <subcellularLocation>
        <location evidence="1">Cell inner membrane</location>
    </subcellularLocation>
</comment>